<proteinExistence type="predicted"/>
<feature type="non-terminal residue" evidence="2">
    <location>
        <position position="1"/>
    </location>
</feature>
<protein>
    <submittedName>
        <fullName evidence="2">Uncharacterized protein</fullName>
    </submittedName>
</protein>
<sequence>ENLITSPTLNILIPHKEKRNNLRLGNDDHSKNIEPHLPEIKCLTHTKFRKRYCLCTMNTDEEAIAKRRRMAERKADWPASRSQESLDRFDAVDAA</sequence>
<feature type="compositionally biased region" description="Basic and acidic residues" evidence="1">
    <location>
        <begin position="84"/>
        <end position="95"/>
    </location>
</feature>
<evidence type="ECO:0000256" key="1">
    <source>
        <dbReference type="SAM" id="MobiDB-lite"/>
    </source>
</evidence>
<feature type="region of interest" description="Disordered" evidence="1">
    <location>
        <begin position="72"/>
        <end position="95"/>
    </location>
</feature>
<keyword evidence="3" id="KW-1185">Reference proteome</keyword>
<dbReference type="Proteomes" id="UP000499080">
    <property type="component" value="Unassembled WGS sequence"/>
</dbReference>
<comment type="caution">
    <text evidence="2">The sequence shown here is derived from an EMBL/GenBank/DDBJ whole genome shotgun (WGS) entry which is preliminary data.</text>
</comment>
<organism evidence="2 3">
    <name type="scientific">Araneus ventricosus</name>
    <name type="common">Orbweaver spider</name>
    <name type="synonym">Epeira ventricosa</name>
    <dbReference type="NCBI Taxonomy" id="182803"/>
    <lineage>
        <taxon>Eukaryota</taxon>
        <taxon>Metazoa</taxon>
        <taxon>Ecdysozoa</taxon>
        <taxon>Arthropoda</taxon>
        <taxon>Chelicerata</taxon>
        <taxon>Arachnida</taxon>
        <taxon>Araneae</taxon>
        <taxon>Araneomorphae</taxon>
        <taxon>Entelegynae</taxon>
        <taxon>Araneoidea</taxon>
        <taxon>Araneidae</taxon>
        <taxon>Araneus</taxon>
    </lineage>
</organism>
<dbReference type="AlphaFoldDB" id="A0A4Y2DMA9"/>
<dbReference type="EMBL" id="BGPR01090087">
    <property type="protein sequence ID" value="GBM17943.1"/>
    <property type="molecule type" value="Genomic_DNA"/>
</dbReference>
<name>A0A4Y2DMA9_ARAVE</name>
<accession>A0A4Y2DMA9</accession>
<reference evidence="2 3" key="1">
    <citation type="journal article" date="2019" name="Sci. Rep.">
        <title>Orb-weaving spider Araneus ventricosus genome elucidates the spidroin gene catalogue.</title>
        <authorList>
            <person name="Kono N."/>
            <person name="Nakamura H."/>
            <person name="Ohtoshi R."/>
            <person name="Moran D.A.P."/>
            <person name="Shinohara A."/>
            <person name="Yoshida Y."/>
            <person name="Fujiwara M."/>
            <person name="Mori M."/>
            <person name="Tomita M."/>
            <person name="Arakawa K."/>
        </authorList>
    </citation>
    <scope>NUCLEOTIDE SEQUENCE [LARGE SCALE GENOMIC DNA]</scope>
</reference>
<evidence type="ECO:0000313" key="3">
    <source>
        <dbReference type="Proteomes" id="UP000499080"/>
    </source>
</evidence>
<gene>
    <name evidence="2" type="ORF">AVEN_273035_1</name>
</gene>
<evidence type="ECO:0000313" key="2">
    <source>
        <dbReference type="EMBL" id="GBM17943.1"/>
    </source>
</evidence>